<evidence type="ECO:0000313" key="8">
    <source>
        <dbReference type="Proteomes" id="UP000050741"/>
    </source>
</evidence>
<reference evidence="8" key="1">
    <citation type="submission" date="2014-05" db="EMBL/GenBank/DDBJ databases">
        <title>The genome and life-stage specific transcriptomes of Globodera pallida elucidate key aspects of plant parasitism by a cyst nematode.</title>
        <authorList>
            <person name="Cotton J.A."/>
            <person name="Lilley C.J."/>
            <person name="Jones L.M."/>
            <person name="Kikuchi T."/>
            <person name="Reid A.J."/>
            <person name="Thorpe P."/>
            <person name="Tsai I.J."/>
            <person name="Beasley H."/>
            <person name="Blok V."/>
            <person name="Cock P.J.A."/>
            <person name="Van den Akker S.E."/>
            <person name="Holroyd N."/>
            <person name="Hunt M."/>
            <person name="Mantelin S."/>
            <person name="Naghra H."/>
            <person name="Pain A."/>
            <person name="Palomares-Rius J.E."/>
            <person name="Zarowiecki M."/>
            <person name="Berriman M."/>
            <person name="Jones J.T."/>
            <person name="Urwin P.E."/>
        </authorList>
    </citation>
    <scope>NUCLEOTIDE SEQUENCE [LARGE SCALE GENOMIC DNA]</scope>
    <source>
        <strain evidence="8">Lindley</strain>
    </source>
</reference>
<keyword evidence="6" id="KW-0812">Transmembrane</keyword>
<dbReference type="Proteomes" id="UP000050741">
    <property type="component" value="Unassembled WGS sequence"/>
</dbReference>
<organism evidence="8 9">
    <name type="scientific">Globodera pallida</name>
    <name type="common">Potato cyst nematode worm</name>
    <name type="synonym">Heterodera pallida</name>
    <dbReference type="NCBI Taxonomy" id="36090"/>
    <lineage>
        <taxon>Eukaryota</taxon>
        <taxon>Metazoa</taxon>
        <taxon>Ecdysozoa</taxon>
        <taxon>Nematoda</taxon>
        <taxon>Chromadorea</taxon>
        <taxon>Rhabditida</taxon>
        <taxon>Tylenchina</taxon>
        <taxon>Tylenchomorpha</taxon>
        <taxon>Tylenchoidea</taxon>
        <taxon>Heteroderidae</taxon>
        <taxon>Heteroderinae</taxon>
        <taxon>Globodera</taxon>
    </lineage>
</organism>
<dbReference type="CDD" id="cd00096">
    <property type="entry name" value="Ig"/>
    <property type="match status" value="1"/>
</dbReference>
<evidence type="ECO:0000256" key="5">
    <source>
        <dbReference type="SAM" id="MobiDB-lite"/>
    </source>
</evidence>
<evidence type="ECO:0000256" key="2">
    <source>
        <dbReference type="ARBA" id="ARBA00022737"/>
    </source>
</evidence>
<dbReference type="PANTHER" id="PTHR12231:SF253">
    <property type="entry name" value="DPR-INTERACTING PROTEIN ETA, ISOFORM B-RELATED"/>
    <property type="match status" value="1"/>
</dbReference>
<feature type="region of interest" description="Disordered" evidence="5">
    <location>
        <begin position="1"/>
        <end position="20"/>
    </location>
</feature>
<dbReference type="InterPro" id="IPR003598">
    <property type="entry name" value="Ig_sub2"/>
</dbReference>
<dbReference type="PROSITE" id="PS50835">
    <property type="entry name" value="IG_LIKE"/>
    <property type="match status" value="1"/>
</dbReference>
<accession>A0A183CPC6</accession>
<keyword evidence="4" id="KW-0393">Immunoglobulin domain</keyword>
<protein>
    <submittedName>
        <fullName evidence="9">Ig-like domain-containing protein</fullName>
    </submittedName>
</protein>
<dbReference type="PANTHER" id="PTHR12231">
    <property type="entry name" value="CTX-RELATED TYPE I TRANSMEMBRANE PROTEIN"/>
    <property type="match status" value="1"/>
</dbReference>
<evidence type="ECO:0000259" key="7">
    <source>
        <dbReference type="PROSITE" id="PS50835"/>
    </source>
</evidence>
<feature type="transmembrane region" description="Helical" evidence="6">
    <location>
        <begin position="315"/>
        <end position="335"/>
    </location>
</feature>
<proteinExistence type="predicted"/>
<dbReference type="AlphaFoldDB" id="A0A183CPC6"/>
<evidence type="ECO:0000256" key="1">
    <source>
        <dbReference type="ARBA" id="ARBA00022729"/>
    </source>
</evidence>
<evidence type="ECO:0000256" key="6">
    <source>
        <dbReference type="SAM" id="Phobius"/>
    </source>
</evidence>
<keyword evidence="2" id="KW-0677">Repeat</keyword>
<dbReference type="InterPro" id="IPR007110">
    <property type="entry name" value="Ig-like_dom"/>
</dbReference>
<name>A0A183CPC6_GLOPA</name>
<dbReference type="SMART" id="SM00409">
    <property type="entry name" value="IG"/>
    <property type="match status" value="1"/>
</dbReference>
<keyword evidence="6" id="KW-1133">Transmembrane helix</keyword>
<dbReference type="WBParaSite" id="GPLIN_001473300">
    <property type="protein sequence ID" value="GPLIN_001473300"/>
    <property type="gene ID" value="GPLIN_001473300"/>
</dbReference>
<dbReference type="Gene3D" id="2.60.40.10">
    <property type="entry name" value="Immunoglobulins"/>
    <property type="match status" value="2"/>
</dbReference>
<dbReference type="SMART" id="SM00408">
    <property type="entry name" value="IGc2"/>
    <property type="match status" value="1"/>
</dbReference>
<keyword evidence="6" id="KW-0472">Membrane</keyword>
<dbReference type="SUPFAM" id="SSF48726">
    <property type="entry name" value="Immunoglobulin"/>
    <property type="match status" value="2"/>
</dbReference>
<evidence type="ECO:0000256" key="4">
    <source>
        <dbReference type="ARBA" id="ARBA00023319"/>
    </source>
</evidence>
<keyword evidence="3" id="KW-1015">Disulfide bond</keyword>
<dbReference type="InterPro" id="IPR013098">
    <property type="entry name" value="Ig_I-set"/>
</dbReference>
<dbReference type="InterPro" id="IPR003599">
    <property type="entry name" value="Ig_sub"/>
</dbReference>
<evidence type="ECO:0000256" key="3">
    <source>
        <dbReference type="ARBA" id="ARBA00023157"/>
    </source>
</evidence>
<keyword evidence="8" id="KW-1185">Reference proteome</keyword>
<evidence type="ECO:0000313" key="9">
    <source>
        <dbReference type="WBParaSite" id="GPLIN_001473300"/>
    </source>
</evidence>
<dbReference type="InterPro" id="IPR051170">
    <property type="entry name" value="Neural/epithelial_adhesion"/>
</dbReference>
<sequence>MKRIWRKKPNPEPTWFHNGQAIRPSNAKGFTFENHGKTLVFNVTAEHIGRYDCKFEKHPSSYDRSFDIKVNAAPYWHDQPPPNVNTSEGETVTFDCKSSGNPTPTVTFYKNGVEMRKPRPGENWVIDGSKLTIFDVKQGVGGVGDNAVYQCKVENKHGYLWTNFYLNLLAFQPKLMEEEPGQVEAIQGRPFSLSCNSSLPPLAKVQSTKMKGPSRFTIKSRDDITVEWSLYECPAGTNLCAKVTCAMDTEALRELAYAGEHIYPGSRKTTIIKDCMPPGEEECEIPNKLIGQNMRKQKNYCRISCCTGHECNGTLGLRSFGTVAAMIAFVAAFFVRWN</sequence>
<reference evidence="9" key="2">
    <citation type="submission" date="2016-06" db="UniProtKB">
        <authorList>
            <consortium name="WormBaseParasite"/>
        </authorList>
    </citation>
    <scope>IDENTIFICATION</scope>
</reference>
<dbReference type="InterPro" id="IPR013783">
    <property type="entry name" value="Ig-like_fold"/>
</dbReference>
<dbReference type="Pfam" id="PF07679">
    <property type="entry name" value="I-set"/>
    <property type="match status" value="1"/>
</dbReference>
<keyword evidence="1" id="KW-0732">Signal</keyword>
<feature type="domain" description="Ig-like" evidence="7">
    <location>
        <begin position="74"/>
        <end position="155"/>
    </location>
</feature>
<dbReference type="InterPro" id="IPR036179">
    <property type="entry name" value="Ig-like_dom_sf"/>
</dbReference>